<feature type="region of interest" description="Disordered" evidence="1">
    <location>
        <begin position="1"/>
        <end position="27"/>
    </location>
</feature>
<evidence type="ECO:0000256" key="1">
    <source>
        <dbReference type="SAM" id="MobiDB-lite"/>
    </source>
</evidence>
<evidence type="ECO:0000313" key="2">
    <source>
        <dbReference type="EMBL" id="KYD22500.1"/>
    </source>
</evidence>
<dbReference type="Proteomes" id="UP000075683">
    <property type="component" value="Unassembled WGS sequence"/>
</dbReference>
<name>A0A150MD80_9BACI</name>
<sequence length="106" mass="11680">MGPVVPRGAIRSKNGASARAIPRPSADRHELRAVARLRPGWADPKPVRRGPCIPVVTFRAGFFRFRAENFLSVENGIPRSGPRPFAGGKIFQTEPNGFFLLSDRVK</sequence>
<comment type="caution">
    <text evidence="2">The sequence shown here is derived from an EMBL/GenBank/DDBJ whole genome shotgun (WGS) entry which is preliminary data.</text>
</comment>
<dbReference type="STRING" id="301148.B4135_1290"/>
<accession>A0A150MD80</accession>
<proteinExistence type="predicted"/>
<gene>
    <name evidence="2" type="ORF">B4135_1290</name>
</gene>
<reference evidence="2 3" key="1">
    <citation type="submission" date="2016-01" db="EMBL/GenBank/DDBJ databases">
        <title>Draft Genome Sequences of Seven Thermophilic Sporeformers Isolated from Foods.</title>
        <authorList>
            <person name="Berendsen E.M."/>
            <person name="Wells-Bennik M.H."/>
            <person name="Krawcyk A.O."/>
            <person name="De Jong A."/>
            <person name="Holsappel S."/>
            <person name="Eijlander R.T."/>
            <person name="Kuipers O.P."/>
        </authorList>
    </citation>
    <scope>NUCLEOTIDE SEQUENCE [LARGE SCALE GENOMIC DNA]</scope>
    <source>
        <strain evidence="2 3">B4135</strain>
    </source>
</reference>
<protein>
    <submittedName>
        <fullName evidence="2">Uncharacterized protein</fullName>
    </submittedName>
</protein>
<dbReference type="EMBL" id="LQYT01000010">
    <property type="protein sequence ID" value="KYD22500.1"/>
    <property type="molecule type" value="Genomic_DNA"/>
</dbReference>
<dbReference type="AlphaFoldDB" id="A0A150MD80"/>
<organism evidence="2 3">
    <name type="scientific">Caldibacillus debilis</name>
    <dbReference type="NCBI Taxonomy" id="301148"/>
    <lineage>
        <taxon>Bacteria</taxon>
        <taxon>Bacillati</taxon>
        <taxon>Bacillota</taxon>
        <taxon>Bacilli</taxon>
        <taxon>Bacillales</taxon>
        <taxon>Bacillaceae</taxon>
        <taxon>Caldibacillus</taxon>
    </lineage>
</organism>
<evidence type="ECO:0000313" key="3">
    <source>
        <dbReference type="Proteomes" id="UP000075683"/>
    </source>
</evidence>